<dbReference type="InterPro" id="IPR011604">
    <property type="entry name" value="PDDEXK-like_dom_sf"/>
</dbReference>
<keyword evidence="6 9" id="KW-0411">Iron-sulfur</keyword>
<evidence type="ECO:0000256" key="1">
    <source>
        <dbReference type="ARBA" id="ARBA00022722"/>
    </source>
</evidence>
<evidence type="ECO:0000256" key="8">
    <source>
        <dbReference type="ARBA" id="ARBA00023211"/>
    </source>
</evidence>
<proteinExistence type="inferred from homology"/>
<dbReference type="Pfam" id="PF01930">
    <property type="entry name" value="Cas_Cas4"/>
    <property type="match status" value="1"/>
</dbReference>
<comment type="caution">
    <text evidence="11">The sequence shown here is derived from an EMBL/GenBank/DDBJ whole genome shotgun (WGS) entry which is preliminary data.</text>
</comment>
<feature type="domain" description="DUF83" evidence="10">
    <location>
        <begin position="11"/>
        <end position="169"/>
    </location>
</feature>
<keyword evidence="3 9" id="KW-0378">Hydrolase</keyword>
<dbReference type="InterPro" id="IPR022765">
    <property type="entry name" value="Dna2/Cas4_DUF83"/>
</dbReference>
<dbReference type="GO" id="GO:0051536">
    <property type="term" value="F:iron-sulfur cluster binding"/>
    <property type="evidence" value="ECO:0007669"/>
    <property type="project" value="UniProtKB-KW"/>
</dbReference>
<dbReference type="RefSeq" id="WP_003372841.1">
    <property type="nucleotide sequence ID" value="NZ_JACBBA010000012.1"/>
</dbReference>
<evidence type="ECO:0000256" key="9">
    <source>
        <dbReference type="RuleBase" id="RU365022"/>
    </source>
</evidence>
<gene>
    <name evidence="11" type="primary">cas4</name>
    <name evidence="11" type="ORF">FDG31_17475</name>
</gene>
<keyword evidence="4 9" id="KW-0269">Exonuclease</keyword>
<evidence type="ECO:0000256" key="6">
    <source>
        <dbReference type="ARBA" id="ARBA00023014"/>
    </source>
</evidence>
<keyword evidence="5 9" id="KW-0408">Iron</keyword>
<evidence type="ECO:0000256" key="7">
    <source>
        <dbReference type="ARBA" id="ARBA00023118"/>
    </source>
</evidence>
<dbReference type="InterPro" id="IPR013343">
    <property type="entry name" value="CRISPR-assoc_prot_Cas4"/>
</dbReference>
<dbReference type="EMBL" id="SXFB01000024">
    <property type="protein sequence ID" value="NFV27890.1"/>
    <property type="molecule type" value="Genomic_DNA"/>
</dbReference>
<dbReference type="Gene3D" id="3.90.320.10">
    <property type="match status" value="1"/>
</dbReference>
<dbReference type="PANTHER" id="PTHR37168:SF1">
    <property type="entry name" value="CRISPR-ASSOCIATED EXONUCLEASE CAS4"/>
    <property type="match status" value="1"/>
</dbReference>
<comment type="cofactor">
    <cofactor evidence="9">
        <name>Mg(2+)</name>
        <dbReference type="ChEBI" id="CHEBI:18420"/>
    </cofactor>
    <cofactor evidence="9">
        <name>Mn(2+)</name>
        <dbReference type="ChEBI" id="CHEBI:29035"/>
    </cofactor>
    <text evidence="9">Mg(2+) or Mn(2+) required for ssDNA cleavage activity.</text>
</comment>
<protein>
    <recommendedName>
        <fullName evidence="9">CRISPR-associated exonuclease Cas4</fullName>
        <ecNumber evidence="9">3.1.12.1</ecNumber>
    </recommendedName>
</protein>
<keyword evidence="2 9" id="KW-0479">Metal-binding</keyword>
<dbReference type="GO" id="GO:0004527">
    <property type="term" value="F:exonuclease activity"/>
    <property type="evidence" value="ECO:0007669"/>
    <property type="project" value="UniProtKB-KW"/>
</dbReference>
<evidence type="ECO:0000256" key="4">
    <source>
        <dbReference type="ARBA" id="ARBA00022839"/>
    </source>
</evidence>
<evidence type="ECO:0000313" key="12">
    <source>
        <dbReference type="Proteomes" id="UP000486903"/>
    </source>
</evidence>
<dbReference type="PANTHER" id="PTHR37168">
    <property type="entry name" value="CRISPR-ASSOCIATED EXONUCLEASE CAS4"/>
    <property type="match status" value="1"/>
</dbReference>
<sequence>MDYNFEEYKVQGTKFNYYFVCKRKLWLFSKGISMEDGNDKVQEGKIAHEYSYKNKEKNKEKLVDELIKIDIVEKDEIREVKLSSKMKDSDRMQLLYYLFYLKQLGIKKKGTLNYVKERKKECVILKKEDEIKIVEILKNIKIILNLKYPPKVEKFNYCKKCSYYEYCYIKEEE</sequence>
<keyword evidence="1 9" id="KW-0540">Nuclease</keyword>
<accession>A0A6B4JRM3</accession>
<dbReference type="GO" id="GO:0046872">
    <property type="term" value="F:metal ion binding"/>
    <property type="evidence" value="ECO:0007669"/>
    <property type="project" value="UniProtKB-KW"/>
</dbReference>
<evidence type="ECO:0000256" key="2">
    <source>
        <dbReference type="ARBA" id="ARBA00022723"/>
    </source>
</evidence>
<evidence type="ECO:0000259" key="10">
    <source>
        <dbReference type="Pfam" id="PF01930"/>
    </source>
</evidence>
<evidence type="ECO:0000313" key="11">
    <source>
        <dbReference type="EMBL" id="NFV27890.1"/>
    </source>
</evidence>
<organism evidence="11 12">
    <name type="scientific">Clostridium botulinum</name>
    <dbReference type="NCBI Taxonomy" id="1491"/>
    <lineage>
        <taxon>Bacteria</taxon>
        <taxon>Bacillati</taxon>
        <taxon>Bacillota</taxon>
        <taxon>Clostridia</taxon>
        <taxon>Eubacteriales</taxon>
        <taxon>Clostridiaceae</taxon>
        <taxon>Clostridium</taxon>
    </lineage>
</organism>
<comment type="function">
    <text evidence="9">CRISPR (clustered regularly interspaced short palindromic repeat) is an adaptive immune system that provides protection against mobile genetic elements (viruses, transposable elements and conjugative plasmids). CRISPR clusters contain sequences complementary to antecedent mobile elements and target invading nucleic acids. CRISPR clusters are transcribed and processed into CRISPR RNA (crRNA).</text>
</comment>
<dbReference type="Proteomes" id="UP000486903">
    <property type="component" value="Unassembled WGS sequence"/>
</dbReference>
<dbReference type="AlphaFoldDB" id="A0A6B4JRM3"/>
<dbReference type="EC" id="3.1.12.1" evidence="9"/>
<name>A0A6B4JRM3_CLOBO</name>
<evidence type="ECO:0000256" key="5">
    <source>
        <dbReference type="ARBA" id="ARBA00023004"/>
    </source>
</evidence>
<dbReference type="GO" id="GO:0051607">
    <property type="term" value="P:defense response to virus"/>
    <property type="evidence" value="ECO:0007669"/>
    <property type="project" value="UniProtKB-KW"/>
</dbReference>
<evidence type="ECO:0000256" key="3">
    <source>
        <dbReference type="ARBA" id="ARBA00022801"/>
    </source>
</evidence>
<reference evidence="11 12" key="1">
    <citation type="submission" date="2019-04" db="EMBL/GenBank/DDBJ databases">
        <title>Genome sequencing of Clostridium botulinum Groups I-IV and Clostridium butyricum.</title>
        <authorList>
            <person name="Brunt J."/>
            <person name="Van Vliet A.H.M."/>
            <person name="Stringer S.C."/>
            <person name="Carter A.T."/>
            <person name="Peck M.W."/>
        </authorList>
    </citation>
    <scope>NUCLEOTIDE SEQUENCE [LARGE SCALE GENOMIC DNA]</scope>
    <source>
        <strain evidence="11 12">BL81</strain>
    </source>
</reference>
<keyword evidence="7 9" id="KW-0051">Antiviral defense</keyword>
<comment type="similarity">
    <text evidence="9">Belongs to the CRISPR-associated exonuclease Cas4 family.</text>
</comment>
<comment type="cofactor">
    <cofactor evidence="9">
        <name>iron-sulfur cluster</name>
        <dbReference type="ChEBI" id="CHEBI:30408"/>
    </cofactor>
</comment>
<dbReference type="NCBIfam" id="TIGR00372">
    <property type="entry name" value="cas4"/>
    <property type="match status" value="1"/>
</dbReference>
<keyword evidence="8 9" id="KW-0464">Manganese</keyword>